<accession>A0A0K2GY86</accession>
<reference evidence="1 2" key="1">
    <citation type="submission" date="2013-10" db="EMBL/GenBank/DDBJ databases">
        <title>Complete genome sequence of Corynebacterium lactis DSM 45799(T), isolated from raw cow milk.</title>
        <authorList>
            <person name="Ruckert C."/>
            <person name="Albersmeier A."/>
            <person name="Lipski A."/>
            <person name="Kalinowski J."/>
        </authorList>
    </citation>
    <scope>NUCLEOTIDE SEQUENCE [LARGE SCALE GENOMIC DNA]</scope>
    <source>
        <strain evidence="1 2">RW2-5</strain>
    </source>
</reference>
<dbReference type="KEGG" id="clw:CLAC_00365"/>
<dbReference type="GO" id="GO:0003677">
    <property type="term" value="F:DNA binding"/>
    <property type="evidence" value="ECO:0007669"/>
    <property type="project" value="UniProtKB-KW"/>
</dbReference>
<dbReference type="STRING" id="1408189.CLAC_00365"/>
<dbReference type="PATRIC" id="fig|1408189.4.peg.75"/>
<name>A0A0K2GY86_9CORY</name>
<evidence type="ECO:0000313" key="2">
    <source>
        <dbReference type="Proteomes" id="UP000058446"/>
    </source>
</evidence>
<sequence>MPMLEISMQGIANLADVERPAVTQWRRRYPVGSLTPFPSPLEEAGRDAGAGGAAMRFDAIEVAKWLVETEHGNNSDAVEDAPFYSDLFSEAVEDPQVWAALVAHARSGEDVTPETVRDELFSEPLVPSDVLEGDLELAVTTANTLAEAAFSATNVLAEIAQRRRLRTSEGLIENVEALLSTIGSELVKELHRDKETREVLAFGPGGSAWAQRAAESQESALSLGFEHDDFTPELCLSLARGIEVVEATDEWDPSAVAFFQWASAKQEDAHALFDQIGYVQSGLDSRGCVVVLAPAELLIESNNAAVNLERRNFLWGSKNNLHSSLRYAALLPHGWAKNLGQRQLALWILRTRDPEKFDSDLVILADYASFDFSGSYPRQFVMDVLAAVNDEVSPRQHAFYNSLVLTDENLRLRNSLRPIRERVTAEEEIATIAELRIQAEAVGVDLSRVPNLQQAGNPYEIHRRKLLSWAEATKQPAPLVKVIKGSKLQDLDSRNSDGTIPIIGRSELSGISPLGTRKADIVDISVKLPRSTLTEPGDVVWIFLNKPVAIVDAKGGSLVEAPAQILRCMKTRARSKTPLDEVASPHLLAEQLSHAQTKDKKSWQVPVIGRRDAEVFEAVMREVDARKAELLEQLESLSAFRRDFATSLASGGIRAAPG</sequence>
<proteinExistence type="predicted"/>
<dbReference type="EMBL" id="CP006841">
    <property type="protein sequence ID" value="ALA66441.1"/>
    <property type="molecule type" value="Genomic_DNA"/>
</dbReference>
<protein>
    <submittedName>
        <fullName evidence="1">DNA-binding protein</fullName>
    </submittedName>
</protein>
<keyword evidence="2" id="KW-1185">Reference proteome</keyword>
<organism evidence="1 2">
    <name type="scientific">Corynebacterium lactis RW2-5</name>
    <dbReference type="NCBI Taxonomy" id="1408189"/>
    <lineage>
        <taxon>Bacteria</taxon>
        <taxon>Bacillati</taxon>
        <taxon>Actinomycetota</taxon>
        <taxon>Actinomycetes</taxon>
        <taxon>Mycobacteriales</taxon>
        <taxon>Corynebacteriaceae</taxon>
        <taxon>Corynebacterium</taxon>
    </lineage>
</organism>
<dbReference type="Proteomes" id="UP000058446">
    <property type="component" value="Chromosome"/>
</dbReference>
<keyword evidence="1" id="KW-0238">DNA-binding</keyword>
<dbReference type="AlphaFoldDB" id="A0A0K2GY86"/>
<gene>
    <name evidence="1" type="ORF">CLAC_00365</name>
</gene>
<evidence type="ECO:0000313" key="1">
    <source>
        <dbReference type="EMBL" id="ALA66441.1"/>
    </source>
</evidence>